<protein>
    <submittedName>
        <fullName evidence="1">Uncharacterized conserved protein YehS, DUF1456 family</fullName>
    </submittedName>
</protein>
<reference evidence="2" key="1">
    <citation type="submission" date="2016-10" db="EMBL/GenBank/DDBJ databases">
        <authorList>
            <person name="Varghese N."/>
            <person name="Submissions S."/>
        </authorList>
    </citation>
    <scope>NUCLEOTIDE SEQUENCE [LARGE SCALE GENOMIC DNA]</scope>
    <source>
        <strain evidence="2">DSM 23317</strain>
    </source>
</reference>
<gene>
    <name evidence="1" type="ORF">SAMN04488540_10164</name>
</gene>
<dbReference type="Pfam" id="PF07308">
    <property type="entry name" value="DUF1456"/>
    <property type="match status" value="2"/>
</dbReference>
<accession>A0A1G8JIZ7</accession>
<evidence type="ECO:0000313" key="2">
    <source>
        <dbReference type="Proteomes" id="UP000199527"/>
    </source>
</evidence>
<name>A0A1G8JIZ7_9GAMM</name>
<evidence type="ECO:0000313" key="1">
    <source>
        <dbReference type="EMBL" id="SDI30987.1"/>
    </source>
</evidence>
<keyword evidence="2" id="KW-1185">Reference proteome</keyword>
<dbReference type="InterPro" id="IPR009921">
    <property type="entry name" value="YehS-like"/>
</dbReference>
<dbReference type="OrthoDB" id="9788465at2"/>
<proteinExistence type="predicted"/>
<dbReference type="PANTHER" id="PTHR37805">
    <property type="entry name" value="CYTOPLASMIC PROTEIN-RELATED"/>
    <property type="match status" value="1"/>
</dbReference>
<dbReference type="EMBL" id="FNEM01000001">
    <property type="protein sequence ID" value="SDI30987.1"/>
    <property type="molecule type" value="Genomic_DNA"/>
</dbReference>
<organism evidence="1 2">
    <name type="scientific">Ferrimonas sediminum</name>
    <dbReference type="NCBI Taxonomy" id="718193"/>
    <lineage>
        <taxon>Bacteria</taxon>
        <taxon>Pseudomonadati</taxon>
        <taxon>Pseudomonadota</taxon>
        <taxon>Gammaproteobacteria</taxon>
        <taxon>Alteromonadales</taxon>
        <taxon>Ferrimonadaceae</taxon>
        <taxon>Ferrimonas</taxon>
    </lineage>
</organism>
<dbReference type="AlphaFoldDB" id="A0A1G8JIZ7"/>
<dbReference type="PANTHER" id="PTHR37805:SF1">
    <property type="entry name" value="CYTOPLASMIC PROTEIN"/>
    <property type="match status" value="1"/>
</dbReference>
<sequence length="156" mass="17147">MLNNTVLTSVRDLLDYAPSQLAAIFTQAGVEVGKLQINAWLESTGHPDYQTMQDVELASFLNGLINTLRGKKEGPQPEPEQTLTNNIVLMKLRIALNLKAEDLMELFALAGLELSKHEVSALFRKPGNKHYRDCTDDTLAAFFTGAALRNNAGSSE</sequence>
<dbReference type="RefSeq" id="WP_090359960.1">
    <property type="nucleotide sequence ID" value="NZ_FNEM01000001.1"/>
</dbReference>
<dbReference type="Proteomes" id="UP000199527">
    <property type="component" value="Unassembled WGS sequence"/>
</dbReference>